<dbReference type="InterPro" id="IPR001387">
    <property type="entry name" value="Cro/C1-type_HTH"/>
</dbReference>
<evidence type="ECO:0000259" key="1">
    <source>
        <dbReference type="PROSITE" id="PS50943"/>
    </source>
</evidence>
<gene>
    <name evidence="2" type="ORF">HMPREF1862_00589</name>
</gene>
<name>A0AB34X072_9ACTO</name>
<dbReference type="SMART" id="SM00530">
    <property type="entry name" value="HTH_XRE"/>
    <property type="match status" value="1"/>
</dbReference>
<comment type="caution">
    <text evidence="2">The sequence shown here is derived from an EMBL/GenBank/DDBJ whole genome shotgun (WGS) entry which is preliminary data.</text>
</comment>
<accession>A0AB34X072</accession>
<dbReference type="PROSITE" id="PS50943">
    <property type="entry name" value="HTH_CROC1"/>
    <property type="match status" value="1"/>
</dbReference>
<keyword evidence="2" id="KW-0238">DNA-binding</keyword>
<dbReference type="Gene3D" id="1.10.260.40">
    <property type="entry name" value="lambda repressor-like DNA-binding domains"/>
    <property type="match status" value="1"/>
</dbReference>
<feature type="domain" description="HTH cro/C1-type" evidence="1">
    <location>
        <begin position="27"/>
        <end position="81"/>
    </location>
</feature>
<dbReference type="AlphaFoldDB" id="A0AB34X072"/>
<dbReference type="SUPFAM" id="SSF47413">
    <property type="entry name" value="lambda repressor-like DNA-binding domains"/>
    <property type="match status" value="1"/>
</dbReference>
<dbReference type="CDD" id="cd00093">
    <property type="entry name" value="HTH_XRE"/>
    <property type="match status" value="1"/>
</dbReference>
<sequence length="85" mass="9864">YIVGMTKKEEKTKLRMYDSQIDAIRRLRWIREMNGLTQEDVAKKMGITNFYVSRIENGKIVLRMSTLRRYALACGAKISFAVSEA</sequence>
<dbReference type="InterPro" id="IPR010982">
    <property type="entry name" value="Lambda_DNA-bd_dom_sf"/>
</dbReference>
<evidence type="ECO:0000313" key="2">
    <source>
        <dbReference type="EMBL" id="KXB81228.1"/>
    </source>
</evidence>
<proteinExistence type="predicted"/>
<feature type="non-terminal residue" evidence="2">
    <location>
        <position position="1"/>
    </location>
</feature>
<protein>
    <submittedName>
        <fullName evidence="2">DNA-binding helix-turn-helix protein</fullName>
    </submittedName>
</protein>
<dbReference type="GO" id="GO:0003677">
    <property type="term" value="F:DNA binding"/>
    <property type="evidence" value="ECO:0007669"/>
    <property type="project" value="UniProtKB-KW"/>
</dbReference>
<dbReference type="Proteomes" id="UP000070572">
    <property type="component" value="Unassembled WGS sequence"/>
</dbReference>
<reference evidence="2 3" key="1">
    <citation type="submission" date="2016-01" db="EMBL/GenBank/DDBJ databases">
        <authorList>
            <person name="Mitreva M."/>
            <person name="Pepin K.H."/>
            <person name="Mihindukulasuriya K.A."/>
            <person name="Fulton R."/>
            <person name="Fronick C."/>
            <person name="O'Laughlin M."/>
            <person name="Miner T."/>
            <person name="Herter B."/>
            <person name="Rosa B.A."/>
            <person name="Cordes M."/>
            <person name="Tomlinson C."/>
            <person name="Wollam A."/>
            <person name="Palsikar V.B."/>
            <person name="Mardis E.R."/>
            <person name="Wilson R.K."/>
        </authorList>
    </citation>
    <scope>NUCLEOTIDE SEQUENCE [LARGE SCALE GENOMIC DNA]</scope>
    <source>
        <strain evidence="2 3">DNF00696</strain>
    </source>
</reference>
<dbReference type="EMBL" id="LSDN01000012">
    <property type="protein sequence ID" value="KXB81228.1"/>
    <property type="molecule type" value="Genomic_DNA"/>
</dbReference>
<organism evidence="2 3">
    <name type="scientific">Varibaculum cambriense</name>
    <dbReference type="NCBI Taxonomy" id="184870"/>
    <lineage>
        <taxon>Bacteria</taxon>
        <taxon>Bacillati</taxon>
        <taxon>Actinomycetota</taxon>
        <taxon>Actinomycetes</taxon>
        <taxon>Actinomycetales</taxon>
        <taxon>Actinomycetaceae</taxon>
        <taxon>Varibaculum</taxon>
    </lineage>
</organism>
<dbReference type="RefSeq" id="WP_231725787.1">
    <property type="nucleotide sequence ID" value="NZ_KQ960682.1"/>
</dbReference>
<evidence type="ECO:0000313" key="3">
    <source>
        <dbReference type="Proteomes" id="UP000070572"/>
    </source>
</evidence>
<dbReference type="Pfam" id="PF01381">
    <property type="entry name" value="HTH_3"/>
    <property type="match status" value="1"/>
</dbReference>